<dbReference type="InterPro" id="IPR035901">
    <property type="entry name" value="GIY-YIG_endonuc_sf"/>
</dbReference>
<dbReference type="SUPFAM" id="SSF82771">
    <property type="entry name" value="GIY-YIG endonuclease"/>
    <property type="match status" value="1"/>
</dbReference>
<dbReference type="PATRIC" id="fig|82380.11.peg.1531"/>
<proteinExistence type="inferred from homology"/>
<dbReference type="InterPro" id="IPR000305">
    <property type="entry name" value="GIY-YIG_endonuc"/>
</dbReference>
<evidence type="ECO:0000256" key="1">
    <source>
        <dbReference type="ARBA" id="ARBA00007435"/>
    </source>
</evidence>
<sequence length="113" mass="12658">MAWTYILRCSDGSFYTGSTNGELDSRVWQHNHDDAFAANFTRKRRPVVLVCAERFDTVDAAFFREKQLQGWSRAKKIALIEERGHDLPELSKARGRDASTGSATQGARSPLGP</sequence>
<dbReference type="InterPro" id="IPR050190">
    <property type="entry name" value="UPF0213_domain"/>
</dbReference>
<name>A0A0F0L9P9_9MICO</name>
<feature type="compositionally biased region" description="Basic and acidic residues" evidence="2">
    <location>
        <begin position="88"/>
        <end position="97"/>
    </location>
</feature>
<comment type="similarity">
    <text evidence="1">Belongs to the UPF0213 family.</text>
</comment>
<evidence type="ECO:0000259" key="3">
    <source>
        <dbReference type="PROSITE" id="PS50164"/>
    </source>
</evidence>
<organism evidence="4 5">
    <name type="scientific">Microbacterium oxydans</name>
    <dbReference type="NCBI Taxonomy" id="82380"/>
    <lineage>
        <taxon>Bacteria</taxon>
        <taxon>Bacillati</taxon>
        <taxon>Actinomycetota</taxon>
        <taxon>Actinomycetes</taxon>
        <taxon>Micrococcales</taxon>
        <taxon>Microbacteriaceae</taxon>
        <taxon>Microbacterium</taxon>
    </lineage>
</organism>
<dbReference type="PROSITE" id="PS50164">
    <property type="entry name" value="GIY_YIG"/>
    <property type="match status" value="1"/>
</dbReference>
<evidence type="ECO:0000256" key="2">
    <source>
        <dbReference type="SAM" id="MobiDB-lite"/>
    </source>
</evidence>
<evidence type="ECO:0000313" key="4">
    <source>
        <dbReference type="EMBL" id="KJL29922.1"/>
    </source>
</evidence>
<gene>
    <name evidence="4" type="ORF">RS83_01493</name>
</gene>
<evidence type="ECO:0000313" key="5">
    <source>
        <dbReference type="Proteomes" id="UP000033640"/>
    </source>
</evidence>
<accession>A0A0F0L9P9</accession>
<dbReference type="RefSeq" id="WP_045278865.1">
    <property type="nucleotide sequence ID" value="NZ_JYIW01000022.1"/>
</dbReference>
<dbReference type="Pfam" id="PF01541">
    <property type="entry name" value="GIY-YIG"/>
    <property type="match status" value="1"/>
</dbReference>
<dbReference type="OrthoDB" id="9797095at2"/>
<feature type="domain" description="GIY-YIG" evidence="3">
    <location>
        <begin position="1"/>
        <end position="78"/>
    </location>
</feature>
<reference evidence="4 5" key="1">
    <citation type="submission" date="2015-02" db="EMBL/GenBank/DDBJ databases">
        <title>Draft genome sequences of ten Microbacterium spp. with emphasis on heavy metal contaminated environments.</title>
        <authorList>
            <person name="Corretto E."/>
        </authorList>
    </citation>
    <scope>NUCLEOTIDE SEQUENCE [LARGE SCALE GENOMIC DNA]</scope>
    <source>
        <strain evidence="4 5">BEL4b</strain>
    </source>
</reference>
<dbReference type="PANTHER" id="PTHR34477">
    <property type="entry name" value="UPF0213 PROTEIN YHBQ"/>
    <property type="match status" value="1"/>
</dbReference>
<dbReference type="PANTHER" id="PTHR34477:SF1">
    <property type="entry name" value="UPF0213 PROTEIN YHBQ"/>
    <property type="match status" value="1"/>
</dbReference>
<dbReference type="AlphaFoldDB" id="A0A0F0L9P9"/>
<feature type="region of interest" description="Disordered" evidence="2">
    <location>
        <begin position="88"/>
        <end position="113"/>
    </location>
</feature>
<comment type="caution">
    <text evidence="4">The sequence shown here is derived from an EMBL/GenBank/DDBJ whole genome shotgun (WGS) entry which is preliminary data.</text>
</comment>
<dbReference type="EMBL" id="JYIW01000022">
    <property type="protein sequence ID" value="KJL29922.1"/>
    <property type="molecule type" value="Genomic_DNA"/>
</dbReference>
<dbReference type="CDD" id="cd10456">
    <property type="entry name" value="GIY-YIG_UPF0213"/>
    <property type="match status" value="1"/>
</dbReference>
<protein>
    <submittedName>
        <fullName evidence="4">GIY-YIG nuclease superfamily protein</fullName>
    </submittedName>
</protein>
<dbReference type="Gene3D" id="3.40.1440.10">
    <property type="entry name" value="GIY-YIG endonuclease"/>
    <property type="match status" value="1"/>
</dbReference>
<dbReference type="Proteomes" id="UP000033640">
    <property type="component" value="Unassembled WGS sequence"/>
</dbReference>